<feature type="non-terminal residue" evidence="2">
    <location>
        <position position="1"/>
    </location>
</feature>
<keyword evidence="3" id="KW-1185">Reference proteome</keyword>
<feature type="compositionally biased region" description="Polar residues" evidence="1">
    <location>
        <begin position="88"/>
        <end position="105"/>
    </location>
</feature>
<accession>A0ABD2PWM1</accession>
<feature type="region of interest" description="Disordered" evidence="1">
    <location>
        <begin position="276"/>
        <end position="298"/>
    </location>
</feature>
<organism evidence="2 3">
    <name type="scientific">Cichlidogyrus casuarinus</name>
    <dbReference type="NCBI Taxonomy" id="1844966"/>
    <lineage>
        <taxon>Eukaryota</taxon>
        <taxon>Metazoa</taxon>
        <taxon>Spiralia</taxon>
        <taxon>Lophotrochozoa</taxon>
        <taxon>Platyhelminthes</taxon>
        <taxon>Monogenea</taxon>
        <taxon>Monopisthocotylea</taxon>
        <taxon>Dactylogyridea</taxon>
        <taxon>Ancyrocephalidae</taxon>
        <taxon>Cichlidogyrus</taxon>
    </lineage>
</organism>
<feature type="compositionally biased region" description="Basic and acidic residues" evidence="1">
    <location>
        <begin position="75"/>
        <end position="86"/>
    </location>
</feature>
<evidence type="ECO:0000256" key="1">
    <source>
        <dbReference type="SAM" id="MobiDB-lite"/>
    </source>
</evidence>
<comment type="caution">
    <text evidence="2">The sequence shown here is derived from an EMBL/GenBank/DDBJ whole genome shotgun (WGS) entry which is preliminary data.</text>
</comment>
<dbReference type="Proteomes" id="UP001626550">
    <property type="component" value="Unassembled WGS sequence"/>
</dbReference>
<dbReference type="EMBL" id="JBJKFK010001998">
    <property type="protein sequence ID" value="KAL3311822.1"/>
    <property type="molecule type" value="Genomic_DNA"/>
</dbReference>
<evidence type="ECO:0000313" key="3">
    <source>
        <dbReference type="Proteomes" id="UP001626550"/>
    </source>
</evidence>
<feature type="region of interest" description="Disordered" evidence="1">
    <location>
        <begin position="71"/>
        <end position="121"/>
    </location>
</feature>
<reference evidence="2 3" key="1">
    <citation type="submission" date="2024-11" db="EMBL/GenBank/DDBJ databases">
        <title>Adaptive evolution of stress response genes in parasites aligns with host niche diversity.</title>
        <authorList>
            <person name="Hahn C."/>
            <person name="Resl P."/>
        </authorList>
    </citation>
    <scope>NUCLEOTIDE SEQUENCE [LARGE SCALE GENOMIC DNA]</scope>
    <source>
        <strain evidence="2">EGGRZ-B1_66</strain>
        <tissue evidence="2">Body</tissue>
    </source>
</reference>
<sequence>AMKRKRSATVEASQPVFSWSVDSTDVKVSSPEEAKLEVVNGEIGPRPRESDSIFSPQHLNATAAWLQKNSFHPQSQEKHQTPEKRTPLFSSSDVSSKGSIQAVKSSSKRPKIMPNNGYRPEDDSFPIPSSLVVFCGHFIRGCADSSATQLGSHPLTMPFTLVLHHNELISDVRARITRQLQEAIACHQNESQMGGDSMIPGSLLEMFGPNSTGKWRLIALPGPVPDMPHVNITGLLMTVSSSVVMHRNRVLSSEPNARIDLRDFFTPQMRKLLAQHQKSKSDKAMATSDSGLEDLSSASTPVVDLTGDSLSPMLASYMLAFSTRPWLGIEHRVLQKRPRYTFTEKPIKIFN</sequence>
<proteinExistence type="predicted"/>
<name>A0ABD2PWM1_9PLAT</name>
<evidence type="ECO:0000313" key="2">
    <source>
        <dbReference type="EMBL" id="KAL3311822.1"/>
    </source>
</evidence>
<protein>
    <submittedName>
        <fullName evidence="2">Uncharacterized protein</fullName>
    </submittedName>
</protein>
<gene>
    <name evidence="2" type="ORF">Ciccas_009590</name>
</gene>
<dbReference type="AlphaFoldDB" id="A0ABD2PWM1"/>